<evidence type="ECO:0000313" key="3">
    <source>
        <dbReference type="Proteomes" id="UP000035265"/>
    </source>
</evidence>
<accession>A0A0H2KLN4</accession>
<dbReference type="RefSeq" id="WP_047233224.1">
    <property type="nucleotide sequence ID" value="NZ_JNBQ01000015.1"/>
</dbReference>
<evidence type="ECO:0000313" key="2">
    <source>
        <dbReference type="EMBL" id="KLN34396.1"/>
    </source>
</evidence>
<proteinExistence type="predicted"/>
<feature type="domain" description="VOC" evidence="1">
    <location>
        <begin position="11"/>
        <end position="124"/>
    </location>
</feature>
<dbReference type="InterPro" id="IPR037523">
    <property type="entry name" value="VOC_core"/>
</dbReference>
<comment type="caution">
    <text evidence="2">The sequence shown here is derived from an EMBL/GenBank/DDBJ whole genome shotgun (WGS) entry which is preliminary data.</text>
</comment>
<organism evidence="2 3">
    <name type="scientific">Cellulosimicrobium funkei</name>
    <dbReference type="NCBI Taxonomy" id="264251"/>
    <lineage>
        <taxon>Bacteria</taxon>
        <taxon>Bacillati</taxon>
        <taxon>Actinomycetota</taxon>
        <taxon>Actinomycetes</taxon>
        <taxon>Micrococcales</taxon>
        <taxon>Promicromonosporaceae</taxon>
        <taxon>Cellulosimicrobium</taxon>
    </lineage>
</organism>
<reference evidence="2 3" key="1">
    <citation type="submission" date="2014-05" db="EMBL/GenBank/DDBJ databases">
        <title>Cellulosimicrobium funkei U11 genome.</title>
        <authorList>
            <person name="Hu C."/>
            <person name="Gong Y."/>
            <person name="Wan W."/>
            <person name="Jiang M."/>
        </authorList>
    </citation>
    <scope>NUCLEOTIDE SEQUENCE [LARGE SCALE GENOMIC DNA]</scope>
    <source>
        <strain evidence="2 3">U11</strain>
    </source>
</reference>
<keyword evidence="3" id="KW-1185">Reference proteome</keyword>
<gene>
    <name evidence="2" type="ORF">FB00_12665</name>
</gene>
<dbReference type="Pfam" id="PF00903">
    <property type="entry name" value="Glyoxalase"/>
    <property type="match status" value="1"/>
</dbReference>
<dbReference type="AlphaFoldDB" id="A0A0H2KLN4"/>
<dbReference type="PATRIC" id="fig|264251.5.peg.2576"/>
<name>A0A0H2KLN4_9MICO</name>
<dbReference type="SUPFAM" id="SSF54593">
    <property type="entry name" value="Glyoxalase/Bleomycin resistance protein/Dihydroxybiphenyl dioxygenase"/>
    <property type="match status" value="1"/>
</dbReference>
<sequence length="125" mass="13462">MTTNGSPLTNRVGQVFVPVRDMVAAVTWYRALLGLPDEGRTAHDGTIHDLPALGEVGLALDGTVADFTADGPPRFFWWVDDLVAVRAHLDTLGVEVVGDVQDIGSVSFLQFRDPDGNLLMACARN</sequence>
<dbReference type="STRING" id="264251.FB00_12665"/>
<protein>
    <recommendedName>
        <fullName evidence="1">VOC domain-containing protein</fullName>
    </recommendedName>
</protein>
<evidence type="ECO:0000259" key="1">
    <source>
        <dbReference type="PROSITE" id="PS51819"/>
    </source>
</evidence>
<dbReference type="EMBL" id="JNBQ01000015">
    <property type="protein sequence ID" value="KLN34396.1"/>
    <property type="molecule type" value="Genomic_DNA"/>
</dbReference>
<dbReference type="Proteomes" id="UP000035265">
    <property type="component" value="Unassembled WGS sequence"/>
</dbReference>
<dbReference type="PROSITE" id="PS51819">
    <property type="entry name" value="VOC"/>
    <property type="match status" value="1"/>
</dbReference>
<dbReference type="Gene3D" id="3.10.180.10">
    <property type="entry name" value="2,3-Dihydroxybiphenyl 1,2-Dioxygenase, domain 1"/>
    <property type="match status" value="1"/>
</dbReference>
<dbReference type="InterPro" id="IPR029068">
    <property type="entry name" value="Glyas_Bleomycin-R_OHBP_Dase"/>
</dbReference>
<dbReference type="CDD" id="cd06587">
    <property type="entry name" value="VOC"/>
    <property type="match status" value="1"/>
</dbReference>
<dbReference type="InterPro" id="IPR004360">
    <property type="entry name" value="Glyas_Fos-R_dOase_dom"/>
</dbReference>